<dbReference type="PANTHER" id="PTHR47974:SF3">
    <property type="entry name" value="RECEPTOR-LIKE SERINE_THREONINE-PROTEIN KINASE"/>
    <property type="match status" value="1"/>
</dbReference>
<evidence type="ECO:0000256" key="9">
    <source>
        <dbReference type="ARBA" id="ARBA00022777"/>
    </source>
</evidence>
<keyword evidence="6" id="KW-0812">Transmembrane</keyword>
<dbReference type="EC" id="2.7.11.1" evidence="2"/>
<evidence type="ECO:0000256" key="7">
    <source>
        <dbReference type="ARBA" id="ARBA00022729"/>
    </source>
</evidence>
<keyword evidence="14" id="KW-0675">Receptor</keyword>
<protein>
    <recommendedName>
        <fullName evidence="2">non-specific serine/threonine protein kinase</fullName>
        <ecNumber evidence="2">2.7.11.1</ecNumber>
    </recommendedName>
</protein>
<keyword evidence="4" id="KW-0245">EGF-like domain</keyword>
<keyword evidence="8" id="KW-0547">Nucleotide-binding</keyword>
<dbReference type="Gene3D" id="1.10.510.10">
    <property type="entry name" value="Transferase(Phosphotransferase) domain 1"/>
    <property type="match status" value="2"/>
</dbReference>
<dbReference type="EMBL" id="VEPZ02001534">
    <property type="protein sequence ID" value="KAE8669105.1"/>
    <property type="molecule type" value="Genomic_DNA"/>
</dbReference>
<feature type="domain" description="Protein kinase" evidence="18">
    <location>
        <begin position="26"/>
        <end position="271"/>
    </location>
</feature>
<evidence type="ECO:0000256" key="11">
    <source>
        <dbReference type="ARBA" id="ARBA00022989"/>
    </source>
</evidence>
<keyword evidence="9 19" id="KW-0418">Kinase</keyword>
<name>A0A6A2XQD7_HIBSY</name>
<evidence type="ECO:0000256" key="5">
    <source>
        <dbReference type="ARBA" id="ARBA00022679"/>
    </source>
</evidence>
<comment type="subcellular location">
    <subcellularLocation>
        <location evidence="1">Membrane</location>
        <topology evidence="1">Single-pass type I membrane protein</topology>
    </subcellularLocation>
</comment>
<evidence type="ECO:0000256" key="1">
    <source>
        <dbReference type="ARBA" id="ARBA00004479"/>
    </source>
</evidence>
<evidence type="ECO:0000256" key="16">
    <source>
        <dbReference type="ARBA" id="ARBA00047899"/>
    </source>
</evidence>
<dbReference type="Proteomes" id="UP000436088">
    <property type="component" value="Unassembled WGS sequence"/>
</dbReference>
<keyword evidence="12" id="KW-0472">Membrane</keyword>
<dbReference type="PROSITE" id="PS50011">
    <property type="entry name" value="PROTEIN_KINASE_DOM"/>
    <property type="match status" value="1"/>
</dbReference>
<evidence type="ECO:0000256" key="3">
    <source>
        <dbReference type="ARBA" id="ARBA00022527"/>
    </source>
</evidence>
<keyword evidence="3" id="KW-0723">Serine/threonine-protein kinase</keyword>
<reference evidence="19" key="1">
    <citation type="submission" date="2019-09" db="EMBL/GenBank/DDBJ databases">
        <title>Draft genome information of white flower Hibiscus syriacus.</title>
        <authorList>
            <person name="Kim Y.-M."/>
        </authorList>
    </citation>
    <scope>NUCLEOTIDE SEQUENCE [LARGE SCALE GENOMIC DNA]</scope>
    <source>
        <strain evidence="19">YM2019G1</strain>
    </source>
</reference>
<evidence type="ECO:0000259" key="18">
    <source>
        <dbReference type="PROSITE" id="PS50011"/>
    </source>
</evidence>
<dbReference type="SUPFAM" id="SSF56112">
    <property type="entry name" value="Protein kinase-like (PK-like)"/>
    <property type="match status" value="1"/>
</dbReference>
<keyword evidence="10" id="KW-0067">ATP-binding</keyword>
<evidence type="ECO:0000256" key="8">
    <source>
        <dbReference type="ARBA" id="ARBA00022741"/>
    </source>
</evidence>
<keyword evidence="20" id="KW-1185">Reference proteome</keyword>
<evidence type="ECO:0000256" key="12">
    <source>
        <dbReference type="ARBA" id="ARBA00023136"/>
    </source>
</evidence>
<accession>A0A6A2XQD7</accession>
<sequence length="271" mass="30487">MTASGYLVAATSFKRFTYGELKRATRGFREEIGRGGGGVVYKGVLPDHRVATMKRLNVKAHQGEDEFLAEVSTIGRLNHMNLIEMWGYCVEGIHRLLVYEYIENGSLVDNLMSNSLDWKKMFEIAMGTAKGLTYLHEECLEWVLHCDSQRVELLQDQGDKRLHGARVVLQSSHHCQSLLEMITGKNPGVGVLVVGTSGEKYRQRLETWVKGKKIEASGTSWIEEVLDPSMGDDCDRNELENVIEVAIKCTEADRHRRPSMSQVVQMLVGSN</sequence>
<dbReference type="GO" id="GO:0005524">
    <property type="term" value="F:ATP binding"/>
    <property type="evidence" value="ECO:0007669"/>
    <property type="project" value="UniProtKB-KW"/>
</dbReference>
<evidence type="ECO:0000256" key="17">
    <source>
        <dbReference type="ARBA" id="ARBA00048679"/>
    </source>
</evidence>
<evidence type="ECO:0000256" key="10">
    <source>
        <dbReference type="ARBA" id="ARBA00022840"/>
    </source>
</evidence>
<evidence type="ECO:0000256" key="4">
    <source>
        <dbReference type="ARBA" id="ARBA00022536"/>
    </source>
</evidence>
<keyword evidence="11" id="KW-1133">Transmembrane helix</keyword>
<comment type="catalytic activity">
    <reaction evidence="16">
        <text>L-threonyl-[protein] + ATP = O-phospho-L-threonyl-[protein] + ADP + H(+)</text>
        <dbReference type="Rhea" id="RHEA:46608"/>
        <dbReference type="Rhea" id="RHEA-COMP:11060"/>
        <dbReference type="Rhea" id="RHEA-COMP:11605"/>
        <dbReference type="ChEBI" id="CHEBI:15378"/>
        <dbReference type="ChEBI" id="CHEBI:30013"/>
        <dbReference type="ChEBI" id="CHEBI:30616"/>
        <dbReference type="ChEBI" id="CHEBI:61977"/>
        <dbReference type="ChEBI" id="CHEBI:456216"/>
        <dbReference type="EC" id="2.7.11.1"/>
    </reaction>
</comment>
<organism evidence="19 20">
    <name type="scientific">Hibiscus syriacus</name>
    <name type="common">Rose of Sharon</name>
    <dbReference type="NCBI Taxonomy" id="106335"/>
    <lineage>
        <taxon>Eukaryota</taxon>
        <taxon>Viridiplantae</taxon>
        <taxon>Streptophyta</taxon>
        <taxon>Embryophyta</taxon>
        <taxon>Tracheophyta</taxon>
        <taxon>Spermatophyta</taxon>
        <taxon>Magnoliopsida</taxon>
        <taxon>eudicotyledons</taxon>
        <taxon>Gunneridae</taxon>
        <taxon>Pentapetalae</taxon>
        <taxon>rosids</taxon>
        <taxon>malvids</taxon>
        <taxon>Malvales</taxon>
        <taxon>Malvaceae</taxon>
        <taxon>Malvoideae</taxon>
        <taxon>Hibiscus</taxon>
    </lineage>
</organism>
<comment type="caution">
    <text evidence="19">The sequence shown here is derived from an EMBL/GenBank/DDBJ whole genome shotgun (WGS) entry which is preliminary data.</text>
</comment>
<dbReference type="FunFam" id="3.30.200.20:FF:000059">
    <property type="entry name" value="S-receptor-like serine/threonine-protein kinase"/>
    <property type="match status" value="1"/>
</dbReference>
<dbReference type="GO" id="GO:0016020">
    <property type="term" value="C:membrane"/>
    <property type="evidence" value="ECO:0007669"/>
    <property type="project" value="UniProtKB-SubCell"/>
</dbReference>
<gene>
    <name evidence="19" type="ORF">F3Y22_tig00112255pilonHSYRG00007</name>
</gene>
<evidence type="ECO:0000256" key="14">
    <source>
        <dbReference type="ARBA" id="ARBA00023170"/>
    </source>
</evidence>
<dbReference type="InterPro" id="IPR000719">
    <property type="entry name" value="Prot_kinase_dom"/>
</dbReference>
<keyword evidence="5" id="KW-0808">Transferase</keyword>
<dbReference type="AlphaFoldDB" id="A0A6A2XQD7"/>
<evidence type="ECO:0000256" key="6">
    <source>
        <dbReference type="ARBA" id="ARBA00022692"/>
    </source>
</evidence>
<evidence type="ECO:0000256" key="13">
    <source>
        <dbReference type="ARBA" id="ARBA00023157"/>
    </source>
</evidence>
<dbReference type="InterPro" id="IPR011009">
    <property type="entry name" value="Kinase-like_dom_sf"/>
</dbReference>
<proteinExistence type="predicted"/>
<dbReference type="PANTHER" id="PTHR47974">
    <property type="entry name" value="OS07G0415500 PROTEIN"/>
    <property type="match status" value="1"/>
</dbReference>
<keyword evidence="7" id="KW-0732">Signal</keyword>
<evidence type="ECO:0000313" key="20">
    <source>
        <dbReference type="Proteomes" id="UP000436088"/>
    </source>
</evidence>
<comment type="catalytic activity">
    <reaction evidence="17">
        <text>L-seryl-[protein] + ATP = O-phospho-L-seryl-[protein] + ADP + H(+)</text>
        <dbReference type="Rhea" id="RHEA:17989"/>
        <dbReference type="Rhea" id="RHEA-COMP:9863"/>
        <dbReference type="Rhea" id="RHEA-COMP:11604"/>
        <dbReference type="ChEBI" id="CHEBI:15378"/>
        <dbReference type="ChEBI" id="CHEBI:29999"/>
        <dbReference type="ChEBI" id="CHEBI:30616"/>
        <dbReference type="ChEBI" id="CHEBI:83421"/>
        <dbReference type="ChEBI" id="CHEBI:456216"/>
        <dbReference type="EC" id="2.7.11.1"/>
    </reaction>
</comment>
<evidence type="ECO:0000313" key="19">
    <source>
        <dbReference type="EMBL" id="KAE8669105.1"/>
    </source>
</evidence>
<dbReference type="GO" id="GO:0004674">
    <property type="term" value="F:protein serine/threonine kinase activity"/>
    <property type="evidence" value="ECO:0007669"/>
    <property type="project" value="UniProtKB-KW"/>
</dbReference>
<keyword evidence="13" id="KW-1015">Disulfide bond</keyword>
<dbReference type="Gene3D" id="3.30.200.20">
    <property type="entry name" value="Phosphorylase Kinase, domain 1"/>
    <property type="match status" value="1"/>
</dbReference>
<keyword evidence="15" id="KW-0325">Glycoprotein</keyword>
<evidence type="ECO:0000256" key="2">
    <source>
        <dbReference type="ARBA" id="ARBA00012513"/>
    </source>
</evidence>
<evidence type="ECO:0000256" key="15">
    <source>
        <dbReference type="ARBA" id="ARBA00023180"/>
    </source>
</evidence>
<dbReference type="Pfam" id="PF00069">
    <property type="entry name" value="Pkinase"/>
    <property type="match status" value="1"/>
</dbReference>